<keyword evidence="2" id="KW-0695">RNA-directed DNA polymerase</keyword>
<evidence type="ECO:0000313" key="2">
    <source>
        <dbReference type="EMBL" id="OWZ16170.1"/>
    </source>
</evidence>
<dbReference type="EMBL" id="NBNE01000983">
    <property type="protein sequence ID" value="OWZ16170.1"/>
    <property type="molecule type" value="Genomic_DNA"/>
</dbReference>
<proteinExistence type="predicted"/>
<feature type="chain" id="PRO_5012668905" evidence="1">
    <location>
        <begin position="22"/>
        <end position="176"/>
    </location>
</feature>
<dbReference type="InterPro" id="IPR043502">
    <property type="entry name" value="DNA/RNA_pol_sf"/>
</dbReference>
<dbReference type="PANTHER" id="PTHR37984:SF5">
    <property type="entry name" value="PROTEIN NYNRIN-LIKE"/>
    <property type="match status" value="1"/>
</dbReference>
<dbReference type="InterPro" id="IPR043128">
    <property type="entry name" value="Rev_trsase/Diguanyl_cyclase"/>
</dbReference>
<dbReference type="SUPFAM" id="SSF56672">
    <property type="entry name" value="DNA/RNA polymerases"/>
    <property type="match status" value="1"/>
</dbReference>
<keyword evidence="1" id="KW-0732">Signal</keyword>
<sequence length="176" mass="19801">MGIQYAMGIALLDYFIRMALTQSSLWNSDSAMENVMDGGLHINQGRTSVAQAQSTKSSLGVVFLLRSRRVQKSRSHWDPGWSKSREFWVANTGEGFLGSLNYYHKFIEDYPVIAASLYERSDDQRFVLNKAVVVFLKRKIVATPVLRHPDRSKPFVIIPHANPWAACAVMGQEHGG</sequence>
<protein>
    <submittedName>
        <fullName evidence="2">Reverse transcriptase</fullName>
    </submittedName>
</protein>
<feature type="signal peptide" evidence="1">
    <location>
        <begin position="1"/>
        <end position="21"/>
    </location>
</feature>
<organism evidence="2 3">
    <name type="scientific">Phytophthora megakarya</name>
    <dbReference type="NCBI Taxonomy" id="4795"/>
    <lineage>
        <taxon>Eukaryota</taxon>
        <taxon>Sar</taxon>
        <taxon>Stramenopiles</taxon>
        <taxon>Oomycota</taxon>
        <taxon>Peronosporomycetes</taxon>
        <taxon>Peronosporales</taxon>
        <taxon>Peronosporaceae</taxon>
        <taxon>Phytophthora</taxon>
    </lineage>
</organism>
<evidence type="ECO:0000256" key="1">
    <source>
        <dbReference type="SAM" id="SignalP"/>
    </source>
</evidence>
<dbReference type="Proteomes" id="UP000198211">
    <property type="component" value="Unassembled WGS sequence"/>
</dbReference>
<keyword evidence="2" id="KW-0808">Transferase</keyword>
<dbReference type="InterPro" id="IPR050951">
    <property type="entry name" value="Retrovirus_Pol_polyprotein"/>
</dbReference>
<reference evidence="3" key="1">
    <citation type="submission" date="2017-03" db="EMBL/GenBank/DDBJ databases">
        <title>Phytopthora megakarya and P. palmivora, two closely related causual agents of cacao black pod achieved similar genome size and gene model numbers by different mechanisms.</title>
        <authorList>
            <person name="Ali S."/>
            <person name="Shao J."/>
            <person name="Larry D.J."/>
            <person name="Kronmiller B."/>
            <person name="Shen D."/>
            <person name="Strem M.D."/>
            <person name="Melnick R.L."/>
            <person name="Guiltinan M.J."/>
            <person name="Tyler B.M."/>
            <person name="Meinhardt L.W."/>
            <person name="Bailey B.A."/>
        </authorList>
    </citation>
    <scope>NUCLEOTIDE SEQUENCE [LARGE SCALE GENOMIC DNA]</scope>
    <source>
        <strain evidence="3">zdho120</strain>
    </source>
</reference>
<keyword evidence="2" id="KW-0548">Nucleotidyltransferase</keyword>
<keyword evidence="3" id="KW-1185">Reference proteome</keyword>
<dbReference type="PANTHER" id="PTHR37984">
    <property type="entry name" value="PROTEIN CBG26694"/>
    <property type="match status" value="1"/>
</dbReference>
<dbReference type="AlphaFoldDB" id="A0A225WH24"/>
<dbReference type="GO" id="GO:0003964">
    <property type="term" value="F:RNA-directed DNA polymerase activity"/>
    <property type="evidence" value="ECO:0007669"/>
    <property type="project" value="UniProtKB-KW"/>
</dbReference>
<comment type="caution">
    <text evidence="2">The sequence shown here is derived from an EMBL/GenBank/DDBJ whole genome shotgun (WGS) entry which is preliminary data.</text>
</comment>
<accession>A0A225WH24</accession>
<evidence type="ECO:0000313" key="3">
    <source>
        <dbReference type="Proteomes" id="UP000198211"/>
    </source>
</evidence>
<gene>
    <name evidence="2" type="ORF">PHMEG_00010076</name>
</gene>
<name>A0A225WH24_9STRA</name>
<dbReference type="Gene3D" id="3.30.70.270">
    <property type="match status" value="1"/>
</dbReference>